<dbReference type="FunFam" id="3.30.160.60:FF:000453">
    <property type="entry name" value="GLIS family zinc finger 3"/>
    <property type="match status" value="1"/>
</dbReference>
<dbReference type="Proteomes" id="UP000886611">
    <property type="component" value="Unassembled WGS sequence"/>
</dbReference>
<sequence>MNSAKSEIQMQKAAALFGVASNHELVSATGDLSGMTFSMYGSKSQPPIKKTNNGADPKALPLDNGSHSQDPIAKRTYGGVLEKFSPNDRLQGLEADKNGRACVMEDTHKANGGCNLYGSLPGKKDVLELLISDGSLTRCRQSLAVHSGSHSTGDCASPPCDRTPPSLQLAASLNLDTRSSDFQDILTSTSGTTTNSSCSLNGGEGLHQHIKQESLCSYKSLPGLASAQEVASICGGTEMSGGSASLIHPEIELANNSFANSLSSYSFNNELGSSQGSLSVGSSRHSARQLHSGNLKRRCISVAPASTSSEGIDITAIFCSSQMSLVAACVNGLRTNSPGISSHSRATISQLPGSRKAPSPPPPCSQTEVDCSLPSPGPCVLSFSSSSPLGTQETEQNNCEQYLQMHCQQGNPHSQQLEQTDSLSFLMNNMVHHGVLEGCQKAGFLKQEPLDEFSQNEEFFHHHHRHRHLHHHHRHHHGLPPPYHLHQYINQSQGTLFHFQSQAPISLSRPGSQPAQPCDREEGSVTECIVDRQVCRWIDCNAAYEQQDELVRHIEKMHIDQRKGEDFTCFWAGCIRRYKPFNARYKLLIHMRVHSGEKPNKCMFEGCNKAFSRLENLKIHLRSHTGEKPYICQHPGCQKAFSNSSDRAKHQRTHLDTKPYACQIPGCTKRYTDPSSLRKHVKAHSAKEQQVRKKLRSCSHLEQDVLSECLAIQQLHSSSSQQHLTFLNGKCMRSSGLGQEMFPGLYPASSASHNGSVSSLLPPPHDLPSRHQPLEGDINNSHSHLSPLSAVENTREGLATPLLSPGLSPLKNVAAPNPSSSSTATQLEKQPSSSSQDAVLSGQHLSSQHKSYSLYPDQNVHDGSSVGGYQGSFQSCFHYEESYRMEEPVGDIHLSGESHCFNPQRHNGYMNSVHSGSSGFGMVQDAQGGSGHEFSPAPEENTFFQVGGFDRCLNQISQVYTET</sequence>
<comment type="subcellular location">
    <subcellularLocation>
        <location evidence="1">Nucleus</location>
    </subcellularLocation>
</comment>
<evidence type="ECO:0000256" key="10">
    <source>
        <dbReference type="ARBA" id="ARBA00023163"/>
    </source>
</evidence>
<dbReference type="SUPFAM" id="SSF57667">
    <property type="entry name" value="beta-beta-alpha zinc fingers"/>
    <property type="match status" value="3"/>
</dbReference>
<feature type="non-terminal residue" evidence="15">
    <location>
        <position position="1"/>
    </location>
</feature>
<evidence type="ECO:0000256" key="3">
    <source>
        <dbReference type="ARBA" id="ARBA00022491"/>
    </source>
</evidence>
<dbReference type="InterPro" id="IPR013087">
    <property type="entry name" value="Znf_C2H2_type"/>
</dbReference>
<feature type="compositionally biased region" description="Polar residues" evidence="13">
    <location>
        <begin position="339"/>
        <end position="352"/>
    </location>
</feature>
<dbReference type="SMART" id="SM00355">
    <property type="entry name" value="ZnF_C2H2"/>
    <property type="match status" value="5"/>
</dbReference>
<keyword evidence="5" id="KW-0677">Repeat</keyword>
<keyword evidence="10" id="KW-0804">Transcription</keyword>
<name>A0A8X8BP90_POLSE</name>
<keyword evidence="11" id="KW-0539">Nucleus</keyword>
<feature type="domain" description="C2H2-type" evidence="14">
    <location>
        <begin position="660"/>
        <end position="689"/>
    </location>
</feature>
<feature type="domain" description="C2H2-type" evidence="14">
    <location>
        <begin position="533"/>
        <end position="563"/>
    </location>
</feature>
<comment type="similarity">
    <text evidence="2">Belongs to the GLI C2H2-type zinc-finger protein family.</text>
</comment>
<dbReference type="InterPro" id="IPR036236">
    <property type="entry name" value="Znf_C2H2_sf"/>
</dbReference>
<dbReference type="InterPro" id="IPR043359">
    <property type="entry name" value="GLI-like"/>
</dbReference>
<gene>
    <name evidence="15" type="primary">Glis1</name>
    <name evidence="15" type="ORF">GTO96_0008635</name>
</gene>
<keyword evidence="6 12" id="KW-0863">Zinc-finger</keyword>
<proteinExistence type="inferred from homology"/>
<evidence type="ECO:0000256" key="2">
    <source>
        <dbReference type="ARBA" id="ARBA00010831"/>
    </source>
</evidence>
<reference evidence="15 16" key="1">
    <citation type="journal article" date="2021" name="Cell">
        <title>Tracing the genetic footprints of vertebrate landing in non-teleost ray-finned fishes.</title>
        <authorList>
            <person name="Bi X."/>
            <person name="Wang K."/>
            <person name="Yang L."/>
            <person name="Pan H."/>
            <person name="Jiang H."/>
            <person name="Wei Q."/>
            <person name="Fang M."/>
            <person name="Yu H."/>
            <person name="Zhu C."/>
            <person name="Cai Y."/>
            <person name="He Y."/>
            <person name="Gan X."/>
            <person name="Zeng H."/>
            <person name="Yu D."/>
            <person name="Zhu Y."/>
            <person name="Jiang H."/>
            <person name="Qiu Q."/>
            <person name="Yang H."/>
            <person name="Zhang Y.E."/>
            <person name="Wang W."/>
            <person name="Zhu M."/>
            <person name="He S."/>
            <person name="Zhang G."/>
        </authorList>
    </citation>
    <scope>NUCLEOTIDE SEQUENCE [LARGE SCALE GENOMIC DNA]</scope>
    <source>
        <tissue evidence="15">Muscle</tissue>
    </source>
</reference>
<feature type="domain" description="C2H2-type" evidence="14">
    <location>
        <begin position="630"/>
        <end position="659"/>
    </location>
</feature>
<evidence type="ECO:0000256" key="1">
    <source>
        <dbReference type="ARBA" id="ARBA00004123"/>
    </source>
</evidence>
<evidence type="ECO:0000259" key="14">
    <source>
        <dbReference type="PROSITE" id="PS50157"/>
    </source>
</evidence>
<comment type="caution">
    <text evidence="15">The sequence shown here is derived from an EMBL/GenBank/DDBJ whole genome shotgun (WGS) entry which is preliminary data.</text>
</comment>
<keyword evidence="3" id="KW-0678">Repressor</keyword>
<feature type="region of interest" description="Disordered" evidence="13">
    <location>
        <begin position="339"/>
        <end position="368"/>
    </location>
</feature>
<dbReference type="GO" id="GO:0005634">
    <property type="term" value="C:nucleus"/>
    <property type="evidence" value="ECO:0007669"/>
    <property type="project" value="UniProtKB-SubCell"/>
</dbReference>
<organism evidence="15 16">
    <name type="scientific">Polypterus senegalus</name>
    <name type="common">Senegal bichir</name>
    <dbReference type="NCBI Taxonomy" id="55291"/>
    <lineage>
        <taxon>Eukaryota</taxon>
        <taxon>Metazoa</taxon>
        <taxon>Chordata</taxon>
        <taxon>Craniata</taxon>
        <taxon>Vertebrata</taxon>
        <taxon>Euteleostomi</taxon>
        <taxon>Actinopterygii</taxon>
        <taxon>Polypteriformes</taxon>
        <taxon>Polypteridae</taxon>
        <taxon>Polypterus</taxon>
    </lineage>
</organism>
<feature type="compositionally biased region" description="Polar residues" evidence="13">
    <location>
        <begin position="823"/>
        <end position="851"/>
    </location>
</feature>
<dbReference type="FunFam" id="3.30.160.60:FF:000019">
    <property type="entry name" value="GLI family zinc finger 3"/>
    <property type="match status" value="1"/>
</dbReference>
<feature type="domain" description="C2H2-type" evidence="14">
    <location>
        <begin position="567"/>
        <end position="599"/>
    </location>
</feature>
<dbReference type="Pfam" id="PF00096">
    <property type="entry name" value="zf-C2H2"/>
    <property type="match status" value="3"/>
</dbReference>
<evidence type="ECO:0000256" key="9">
    <source>
        <dbReference type="ARBA" id="ARBA00023125"/>
    </source>
</evidence>
<dbReference type="PANTHER" id="PTHR45718">
    <property type="entry name" value="TRANSCRIPTIONAL ACTIVATOR CUBITUS INTERRUPTUS"/>
    <property type="match status" value="1"/>
</dbReference>
<feature type="region of interest" description="Disordered" evidence="13">
    <location>
        <begin position="42"/>
        <end position="70"/>
    </location>
</feature>
<dbReference type="FunFam" id="3.30.160.60:FF:000036">
    <property type="entry name" value="GLI family zinc finger 3"/>
    <property type="match status" value="1"/>
</dbReference>
<protein>
    <submittedName>
        <fullName evidence="15">GLIS1 protein</fullName>
    </submittedName>
</protein>
<keyword evidence="16" id="KW-1185">Reference proteome</keyword>
<dbReference type="InterPro" id="IPR056436">
    <property type="entry name" value="Znf-C2H2_ZIC1-5/GLI1-3-like"/>
</dbReference>
<evidence type="ECO:0000256" key="7">
    <source>
        <dbReference type="ARBA" id="ARBA00022833"/>
    </source>
</evidence>
<dbReference type="GO" id="GO:0000981">
    <property type="term" value="F:DNA-binding transcription factor activity, RNA polymerase II-specific"/>
    <property type="evidence" value="ECO:0007669"/>
    <property type="project" value="TreeGrafter"/>
</dbReference>
<evidence type="ECO:0000256" key="4">
    <source>
        <dbReference type="ARBA" id="ARBA00022723"/>
    </source>
</evidence>
<dbReference type="AlphaFoldDB" id="A0A8X8BP90"/>
<feature type="compositionally biased region" description="Polar residues" evidence="13">
    <location>
        <begin position="42"/>
        <end position="54"/>
    </location>
</feature>
<dbReference type="Gene3D" id="3.30.160.60">
    <property type="entry name" value="Classic Zinc Finger"/>
    <property type="match status" value="5"/>
</dbReference>
<feature type="region of interest" description="Disordered" evidence="13">
    <location>
        <begin position="799"/>
        <end position="865"/>
    </location>
</feature>
<evidence type="ECO:0000256" key="6">
    <source>
        <dbReference type="ARBA" id="ARBA00022771"/>
    </source>
</evidence>
<keyword evidence="8" id="KW-0805">Transcription regulation</keyword>
<dbReference type="GO" id="GO:0000978">
    <property type="term" value="F:RNA polymerase II cis-regulatory region sequence-specific DNA binding"/>
    <property type="evidence" value="ECO:0007669"/>
    <property type="project" value="TreeGrafter"/>
</dbReference>
<evidence type="ECO:0000256" key="8">
    <source>
        <dbReference type="ARBA" id="ARBA00023015"/>
    </source>
</evidence>
<evidence type="ECO:0000313" key="16">
    <source>
        <dbReference type="Proteomes" id="UP000886611"/>
    </source>
</evidence>
<dbReference type="PROSITE" id="PS50157">
    <property type="entry name" value="ZINC_FINGER_C2H2_2"/>
    <property type="match status" value="5"/>
</dbReference>
<dbReference type="EMBL" id="JAATIS010004524">
    <property type="protein sequence ID" value="KAG2461849.1"/>
    <property type="molecule type" value="Genomic_DNA"/>
</dbReference>
<evidence type="ECO:0000256" key="13">
    <source>
        <dbReference type="SAM" id="MobiDB-lite"/>
    </source>
</evidence>
<dbReference type="PANTHER" id="PTHR45718:SF3">
    <property type="entry name" value="ZINC FINGER PROTEIN GLIS1"/>
    <property type="match status" value="1"/>
</dbReference>
<feature type="domain" description="C2H2-type" evidence="14">
    <location>
        <begin position="600"/>
        <end position="629"/>
    </location>
</feature>
<feature type="region of interest" description="Disordered" evidence="13">
    <location>
        <begin position="752"/>
        <end position="785"/>
    </location>
</feature>
<dbReference type="OrthoDB" id="3214149at2759"/>
<accession>A0A8X8BP90</accession>
<dbReference type="FunFam" id="3.30.160.60:FF:000031">
    <property type="entry name" value="GLI family zinc finger 3"/>
    <property type="match status" value="1"/>
</dbReference>
<keyword evidence="4" id="KW-0479">Metal-binding</keyword>
<feature type="non-terminal residue" evidence="15">
    <location>
        <position position="963"/>
    </location>
</feature>
<keyword evidence="9" id="KW-0238">DNA-binding</keyword>
<keyword evidence="7" id="KW-0862">Zinc</keyword>
<evidence type="ECO:0000256" key="5">
    <source>
        <dbReference type="ARBA" id="ARBA00022737"/>
    </source>
</evidence>
<evidence type="ECO:0000256" key="12">
    <source>
        <dbReference type="PROSITE-ProRule" id="PRU00042"/>
    </source>
</evidence>
<dbReference type="PROSITE" id="PS00028">
    <property type="entry name" value="ZINC_FINGER_C2H2_1"/>
    <property type="match status" value="4"/>
</dbReference>
<dbReference type="Pfam" id="PF23561">
    <property type="entry name" value="zf-C2H2_15"/>
    <property type="match status" value="1"/>
</dbReference>
<dbReference type="GO" id="GO:0008270">
    <property type="term" value="F:zinc ion binding"/>
    <property type="evidence" value="ECO:0007669"/>
    <property type="project" value="UniProtKB-KW"/>
</dbReference>
<evidence type="ECO:0000256" key="11">
    <source>
        <dbReference type="ARBA" id="ARBA00023242"/>
    </source>
</evidence>
<dbReference type="FunFam" id="3.30.160.60:FF:000048">
    <property type="entry name" value="GLI family zinc finger 3"/>
    <property type="match status" value="1"/>
</dbReference>
<evidence type="ECO:0000313" key="15">
    <source>
        <dbReference type="EMBL" id="KAG2461849.1"/>
    </source>
</evidence>